<evidence type="ECO:0000313" key="1">
    <source>
        <dbReference type="EMBL" id="TBT98963.1"/>
    </source>
</evidence>
<evidence type="ECO:0000313" key="2">
    <source>
        <dbReference type="Proteomes" id="UP000291404"/>
    </source>
</evidence>
<dbReference type="AlphaFoldDB" id="A0A4Q9KVQ4"/>
<comment type="caution">
    <text evidence="1">The sequence shown here is derived from an EMBL/GenBank/DDBJ whole genome shotgun (WGS) entry which is preliminary data.</text>
</comment>
<keyword evidence="2" id="KW-1185">Reference proteome</keyword>
<dbReference type="VEuPathDB" id="MicrosporidiaDB:CWI39_1924p0010"/>
<dbReference type="Proteomes" id="UP000291404">
    <property type="component" value="Unassembled WGS sequence"/>
</dbReference>
<dbReference type="EMBL" id="PITI01002154">
    <property type="protein sequence ID" value="TBT98963.1"/>
    <property type="molecule type" value="Genomic_DNA"/>
</dbReference>
<dbReference type="SUPFAM" id="SSF52047">
    <property type="entry name" value="RNI-like"/>
    <property type="match status" value="1"/>
</dbReference>
<accession>A0A4Q9KVQ4</accession>
<dbReference type="InterPro" id="IPR032675">
    <property type="entry name" value="LRR_dom_sf"/>
</dbReference>
<dbReference type="VEuPathDB" id="MicrosporidiaDB:CWI36_2154p0010"/>
<reference evidence="1 2" key="1">
    <citation type="submission" date="2017-12" db="EMBL/GenBank/DDBJ databases">
        <authorList>
            <person name="Pombert J.-F."/>
            <person name="Haag K.L."/>
            <person name="Ebert D."/>
        </authorList>
    </citation>
    <scope>NUCLEOTIDE SEQUENCE [LARGE SCALE GENOMIC DNA]</scope>
    <source>
        <strain evidence="1">BE-OM-2</strain>
    </source>
</reference>
<dbReference type="Gene3D" id="3.80.10.10">
    <property type="entry name" value="Ribonuclease Inhibitor"/>
    <property type="match status" value="1"/>
</dbReference>
<name>A0A4Q9KVQ4_9MICR</name>
<organism evidence="1 2">
    <name type="scientific">Hamiltosporidium magnivora</name>
    <dbReference type="NCBI Taxonomy" id="148818"/>
    <lineage>
        <taxon>Eukaryota</taxon>
        <taxon>Fungi</taxon>
        <taxon>Fungi incertae sedis</taxon>
        <taxon>Microsporidia</taxon>
        <taxon>Dubosqiidae</taxon>
        <taxon>Hamiltosporidium</taxon>
    </lineage>
</organism>
<proteinExistence type="predicted"/>
<gene>
    <name evidence="1" type="ORF">CWI36_2154p0010</name>
</gene>
<sequence>MFSFLCNLKLKIISYEYNDLYFNDLNRIKKIEVLEELILCGCKFKDCSFCNLGNDCGFFNSLVNLNLSFVRIKIEDLIYLKNFKNLTKISIELDDLNLHMAKFIFVSLPIIQIVTNFVTEDINYNEICRYLNEKNIEIF</sequence>
<protein>
    <submittedName>
        <fullName evidence="1">Uncharacterized protein</fullName>
    </submittedName>
</protein>